<gene>
    <name evidence="1" type="ORF">BDV24DRAFT_163076</name>
</gene>
<dbReference type="AlphaFoldDB" id="A0A5N6Y8Q2"/>
<reference evidence="1" key="1">
    <citation type="submission" date="2019-04" db="EMBL/GenBank/DDBJ databases">
        <title>Friends and foes A comparative genomics study of 23 Aspergillus species from section Flavi.</title>
        <authorList>
            <consortium name="DOE Joint Genome Institute"/>
            <person name="Kjaerbolling I."/>
            <person name="Vesth T."/>
            <person name="Frisvad J.C."/>
            <person name="Nybo J.L."/>
            <person name="Theobald S."/>
            <person name="Kildgaard S."/>
            <person name="Isbrandt T."/>
            <person name="Kuo A."/>
            <person name="Sato A."/>
            <person name="Lyhne E.K."/>
            <person name="Kogle M.E."/>
            <person name="Wiebenga A."/>
            <person name="Kun R.S."/>
            <person name="Lubbers R.J."/>
            <person name="Makela M.R."/>
            <person name="Barry K."/>
            <person name="Chovatia M."/>
            <person name="Clum A."/>
            <person name="Daum C."/>
            <person name="Haridas S."/>
            <person name="He G."/>
            <person name="LaButti K."/>
            <person name="Lipzen A."/>
            <person name="Mondo S."/>
            <person name="Riley R."/>
            <person name="Salamov A."/>
            <person name="Simmons B.A."/>
            <person name="Magnuson J.K."/>
            <person name="Henrissat B."/>
            <person name="Mortensen U.H."/>
            <person name="Larsen T.O."/>
            <person name="Devries R.P."/>
            <person name="Grigoriev I.V."/>
            <person name="Machida M."/>
            <person name="Baker S.E."/>
            <person name="Andersen M.R."/>
        </authorList>
    </citation>
    <scope>NUCLEOTIDE SEQUENCE</scope>
    <source>
        <strain evidence="1">CBS 117612</strain>
    </source>
</reference>
<accession>A0A5N6Y8Q2</accession>
<evidence type="ECO:0000313" key="1">
    <source>
        <dbReference type="EMBL" id="KAE8341852.1"/>
    </source>
</evidence>
<proteinExistence type="predicted"/>
<dbReference type="OrthoDB" id="4332097at2759"/>
<protein>
    <submittedName>
        <fullName evidence="1">Uncharacterized protein</fullName>
    </submittedName>
</protein>
<dbReference type="Proteomes" id="UP000325558">
    <property type="component" value="Unassembled WGS sequence"/>
</dbReference>
<organism evidence="1">
    <name type="scientific">Aspergillus arachidicola</name>
    <dbReference type="NCBI Taxonomy" id="656916"/>
    <lineage>
        <taxon>Eukaryota</taxon>
        <taxon>Fungi</taxon>
        <taxon>Dikarya</taxon>
        <taxon>Ascomycota</taxon>
        <taxon>Pezizomycotina</taxon>
        <taxon>Eurotiomycetes</taxon>
        <taxon>Eurotiomycetidae</taxon>
        <taxon>Eurotiales</taxon>
        <taxon>Aspergillaceae</taxon>
        <taxon>Aspergillus</taxon>
        <taxon>Aspergillus subgen. Circumdati</taxon>
    </lineage>
</organism>
<name>A0A5N6Y8Q2_9EURO</name>
<sequence>MRLYEGKLNIRTQPWGSKEFISFSFNGGFRQGSTAYMVSQWSQDNSGPKPIYCFEGTITKLDENKIEIFFDEESSFLWFNGEIRQDRLFLAMTRQGHYTLGEAMLTLAFNDED</sequence>
<dbReference type="EMBL" id="ML737138">
    <property type="protein sequence ID" value="KAE8341852.1"/>
    <property type="molecule type" value="Genomic_DNA"/>
</dbReference>